<dbReference type="SUPFAM" id="SSF52343">
    <property type="entry name" value="Ferredoxin reductase-like, C-terminal NADP-linked domain"/>
    <property type="match status" value="1"/>
</dbReference>
<dbReference type="SFLD" id="SFLDG01168">
    <property type="entry name" value="Ferric_reductase_subgroup_(FRE"/>
    <property type="match status" value="1"/>
</dbReference>
<sequence length="778" mass="85609">MTTFALRLLLSFSLLKAFVIADNGMDMSMDGAMALSSGSMIPYLHFTRGDTIWFLGWVPQSSGAMAGACIGLFLLALVDRWLAAIRAIADSHWRQRGQVIATNKLNSIVKSDGSKKATPTRAFPFRYIPPFIFAHDIARGVLHAGQMALSFAFMLVVISYLVDPQWQRKFSIIWPSVLASFVLLSLPHLVRSVKNGRAYSTFFGISEDLSGDEYSALAVSSNTVKRRYRNSLYATFEKILGLLGSVFYWTLPGFVLNAGQLVIVTAYIVTVVLCIVLDAPLISNSNRAGFLALAQLPVVFLFATKNSIVSLLLGPGNGYEKLNFIHRWSGRIMFLGGLLHGSLWIRNHLQYNIAILGQQKETSGIAAFGLLGVIVLSSLRPVRRFCYEVFYIIHMLSFIAFFVTICYHTIYATPWIFPPLAFYGFDILLRMFRHRIKDAVLVPVDSQMTLIHVPYSTSGWIAGQHVRLRVFFSGRIFESHPLTIFSAPPEISCITSMPQGVSFGVRACGDWSKALNRYAVQAVTELQAETCEKPTSTQENEQVLVEVPIQVMLDGPYGGCSVDLGNYETALLFAGGTGVTFTLGVLDDIIGRCVKLGRKNGEITKRVEFTWCIRSFGSIEWFAPALMDIANMAALSSNSANPIELHISIYVTCLCNPEAIPPIPNCDVTIIRPSLYRILADITTPPRHSPSNKSEPSQELPPISLEKRKSTSTDPESEFGDSLGSKLSWIENGGGLAVCASGPESLAREASNAVARLQMSGRGVQIGKIGFHSEVFTL</sequence>
<comment type="caution">
    <text evidence="15">The sequence shown here is derived from an EMBL/GenBank/DDBJ whole genome shotgun (WGS) entry which is preliminary data.</text>
</comment>
<dbReference type="AlphaFoldDB" id="A0A409WSY2"/>
<feature type="transmembrane region" description="Helical" evidence="12">
    <location>
        <begin position="365"/>
        <end position="382"/>
    </location>
</feature>
<dbReference type="CDD" id="cd06186">
    <property type="entry name" value="NOX_Duox_like_FAD_NADP"/>
    <property type="match status" value="1"/>
</dbReference>
<comment type="similarity">
    <text evidence="2">Belongs to the ferric reductase (FRE) family.</text>
</comment>
<reference evidence="15 16" key="1">
    <citation type="journal article" date="2018" name="Evol. Lett.">
        <title>Horizontal gene cluster transfer increased hallucinogenic mushroom diversity.</title>
        <authorList>
            <person name="Reynolds H.T."/>
            <person name="Vijayakumar V."/>
            <person name="Gluck-Thaler E."/>
            <person name="Korotkin H.B."/>
            <person name="Matheny P.B."/>
            <person name="Slot J.C."/>
        </authorList>
    </citation>
    <scope>NUCLEOTIDE SEQUENCE [LARGE SCALE GENOMIC DNA]</scope>
    <source>
        <strain evidence="15 16">2631</strain>
    </source>
</reference>
<dbReference type="PANTHER" id="PTHR32361">
    <property type="entry name" value="FERRIC/CUPRIC REDUCTASE TRANSMEMBRANE COMPONENT"/>
    <property type="match status" value="1"/>
</dbReference>
<keyword evidence="4 12" id="KW-0812">Transmembrane</keyword>
<evidence type="ECO:0000256" key="4">
    <source>
        <dbReference type="ARBA" id="ARBA00022692"/>
    </source>
</evidence>
<dbReference type="Proteomes" id="UP000283269">
    <property type="component" value="Unassembled WGS sequence"/>
</dbReference>
<dbReference type="InParanoid" id="A0A409WSY2"/>
<evidence type="ECO:0000256" key="6">
    <source>
        <dbReference type="ARBA" id="ARBA00022989"/>
    </source>
</evidence>
<gene>
    <name evidence="15" type="ORF">CVT25_013606</name>
</gene>
<feature type="signal peptide" evidence="13">
    <location>
        <begin position="1"/>
        <end position="21"/>
    </location>
</feature>
<dbReference type="GO" id="GO:0015677">
    <property type="term" value="P:copper ion import"/>
    <property type="evidence" value="ECO:0007669"/>
    <property type="project" value="TreeGrafter"/>
</dbReference>
<keyword evidence="13" id="KW-0732">Signal</keyword>
<comment type="subcellular location">
    <subcellularLocation>
        <location evidence="1">Membrane</location>
        <topology evidence="1">Multi-pass membrane protein</topology>
    </subcellularLocation>
</comment>
<dbReference type="Pfam" id="PF01794">
    <property type="entry name" value="Ferric_reduct"/>
    <property type="match status" value="1"/>
</dbReference>
<dbReference type="Pfam" id="PF04145">
    <property type="entry name" value="Ctr"/>
    <property type="match status" value="1"/>
</dbReference>
<evidence type="ECO:0000256" key="9">
    <source>
        <dbReference type="ARBA" id="ARBA00023136"/>
    </source>
</evidence>
<dbReference type="GO" id="GO:0005886">
    <property type="term" value="C:plasma membrane"/>
    <property type="evidence" value="ECO:0007669"/>
    <property type="project" value="TreeGrafter"/>
</dbReference>
<evidence type="ECO:0000256" key="12">
    <source>
        <dbReference type="SAM" id="Phobius"/>
    </source>
</evidence>
<dbReference type="SFLD" id="SFLDS00052">
    <property type="entry name" value="Ferric_Reductase_Domain"/>
    <property type="match status" value="1"/>
</dbReference>
<feature type="transmembrane region" description="Helical" evidence="12">
    <location>
        <begin position="54"/>
        <end position="78"/>
    </location>
</feature>
<dbReference type="InterPro" id="IPR013121">
    <property type="entry name" value="Fe_red_NAD-bd_6"/>
</dbReference>
<dbReference type="Pfam" id="PF08022">
    <property type="entry name" value="FAD_binding_8"/>
    <property type="match status" value="1"/>
</dbReference>
<dbReference type="InterPro" id="IPR013130">
    <property type="entry name" value="Fe3_Rdtase_TM_dom"/>
</dbReference>
<dbReference type="PROSITE" id="PS51384">
    <property type="entry name" value="FAD_FR"/>
    <property type="match status" value="1"/>
</dbReference>
<evidence type="ECO:0000256" key="8">
    <source>
        <dbReference type="ARBA" id="ARBA00023065"/>
    </source>
</evidence>
<dbReference type="EMBL" id="NHYD01003231">
    <property type="protein sequence ID" value="PPQ81634.1"/>
    <property type="molecule type" value="Genomic_DNA"/>
</dbReference>
<feature type="transmembrane region" description="Helical" evidence="12">
    <location>
        <begin position="289"/>
        <end position="313"/>
    </location>
</feature>
<proteinExistence type="inferred from homology"/>
<dbReference type="InterPro" id="IPR007274">
    <property type="entry name" value="Cop_transporter"/>
</dbReference>
<keyword evidence="7" id="KW-0560">Oxidoreductase</keyword>
<feature type="transmembrane region" description="Helical" evidence="12">
    <location>
        <begin position="257"/>
        <end position="277"/>
    </location>
</feature>
<feature type="region of interest" description="Disordered" evidence="11">
    <location>
        <begin position="683"/>
        <end position="724"/>
    </location>
</feature>
<feature type="transmembrane region" description="Helical" evidence="12">
    <location>
        <begin position="232"/>
        <end position="251"/>
    </location>
</feature>
<dbReference type="STRING" id="93625.A0A409WSY2"/>
<evidence type="ECO:0000256" key="5">
    <source>
        <dbReference type="ARBA" id="ARBA00022982"/>
    </source>
</evidence>
<dbReference type="OrthoDB" id="3944240at2759"/>
<dbReference type="InterPro" id="IPR039261">
    <property type="entry name" value="FNR_nucleotide-bd"/>
</dbReference>
<evidence type="ECO:0000259" key="14">
    <source>
        <dbReference type="PROSITE" id="PS51384"/>
    </source>
</evidence>
<evidence type="ECO:0000256" key="7">
    <source>
        <dbReference type="ARBA" id="ARBA00023002"/>
    </source>
</evidence>
<keyword evidence="10" id="KW-0325">Glycoprotein</keyword>
<dbReference type="GO" id="GO:0006879">
    <property type="term" value="P:intracellular iron ion homeostasis"/>
    <property type="evidence" value="ECO:0007669"/>
    <property type="project" value="TreeGrafter"/>
</dbReference>
<dbReference type="InterPro" id="IPR017927">
    <property type="entry name" value="FAD-bd_FR_type"/>
</dbReference>
<evidence type="ECO:0000256" key="11">
    <source>
        <dbReference type="SAM" id="MobiDB-lite"/>
    </source>
</evidence>
<feature type="chain" id="PRO_5019000824" description="FAD-binding FR-type domain-containing protein" evidence="13">
    <location>
        <begin position="22"/>
        <end position="778"/>
    </location>
</feature>
<keyword evidence="9 12" id="KW-0472">Membrane</keyword>
<dbReference type="GO" id="GO:0006826">
    <property type="term" value="P:iron ion transport"/>
    <property type="evidence" value="ECO:0007669"/>
    <property type="project" value="TreeGrafter"/>
</dbReference>
<evidence type="ECO:0000313" key="15">
    <source>
        <dbReference type="EMBL" id="PPQ81634.1"/>
    </source>
</evidence>
<name>A0A409WSY2_PSICY</name>
<keyword evidence="3" id="KW-0813">Transport</keyword>
<keyword evidence="8" id="KW-0406">Ion transport</keyword>
<evidence type="ECO:0000256" key="2">
    <source>
        <dbReference type="ARBA" id="ARBA00006278"/>
    </source>
</evidence>
<dbReference type="GO" id="GO:0005375">
    <property type="term" value="F:copper ion transmembrane transporter activity"/>
    <property type="evidence" value="ECO:0007669"/>
    <property type="project" value="InterPro"/>
</dbReference>
<keyword evidence="5" id="KW-0249">Electron transport</keyword>
<evidence type="ECO:0000256" key="3">
    <source>
        <dbReference type="ARBA" id="ARBA00022448"/>
    </source>
</evidence>
<evidence type="ECO:0000313" key="16">
    <source>
        <dbReference type="Proteomes" id="UP000283269"/>
    </source>
</evidence>
<dbReference type="GO" id="GO:0000293">
    <property type="term" value="F:ferric-chelate reductase activity"/>
    <property type="evidence" value="ECO:0007669"/>
    <property type="project" value="UniProtKB-ARBA"/>
</dbReference>
<evidence type="ECO:0000256" key="13">
    <source>
        <dbReference type="SAM" id="SignalP"/>
    </source>
</evidence>
<feature type="domain" description="FAD-binding FR-type" evidence="14">
    <location>
        <begin position="429"/>
        <end position="563"/>
    </location>
</feature>
<feature type="transmembrane region" description="Helical" evidence="12">
    <location>
        <begin position="172"/>
        <end position="190"/>
    </location>
</feature>
<dbReference type="Gene3D" id="3.40.50.80">
    <property type="entry name" value="Nucleotide-binding domain of ferredoxin-NADP reductase (FNR) module"/>
    <property type="match status" value="1"/>
</dbReference>
<dbReference type="PANTHER" id="PTHR32361:SF9">
    <property type="entry name" value="FERRIC REDUCTASE TRANSMEMBRANE COMPONENT 3-RELATED"/>
    <property type="match status" value="1"/>
</dbReference>
<keyword evidence="16" id="KW-1185">Reference proteome</keyword>
<organism evidence="15 16">
    <name type="scientific">Psilocybe cyanescens</name>
    <dbReference type="NCBI Taxonomy" id="93625"/>
    <lineage>
        <taxon>Eukaryota</taxon>
        <taxon>Fungi</taxon>
        <taxon>Dikarya</taxon>
        <taxon>Basidiomycota</taxon>
        <taxon>Agaricomycotina</taxon>
        <taxon>Agaricomycetes</taxon>
        <taxon>Agaricomycetidae</taxon>
        <taxon>Agaricales</taxon>
        <taxon>Agaricineae</taxon>
        <taxon>Strophariaceae</taxon>
        <taxon>Psilocybe</taxon>
    </lineage>
</organism>
<feature type="transmembrane region" description="Helical" evidence="12">
    <location>
        <begin position="141"/>
        <end position="160"/>
    </location>
</feature>
<protein>
    <recommendedName>
        <fullName evidence="14">FAD-binding FR-type domain-containing protein</fullName>
    </recommendedName>
</protein>
<dbReference type="InterPro" id="IPR051410">
    <property type="entry name" value="Ferric/Cupric_Reductase"/>
</dbReference>
<dbReference type="Pfam" id="PF08030">
    <property type="entry name" value="NAD_binding_6"/>
    <property type="match status" value="1"/>
</dbReference>
<dbReference type="InterPro" id="IPR013112">
    <property type="entry name" value="FAD-bd_8"/>
</dbReference>
<accession>A0A409WSY2</accession>
<keyword evidence="6 12" id="KW-1133">Transmembrane helix</keyword>
<feature type="transmembrane region" description="Helical" evidence="12">
    <location>
        <begin position="389"/>
        <end position="410"/>
    </location>
</feature>
<evidence type="ECO:0000256" key="10">
    <source>
        <dbReference type="ARBA" id="ARBA00023180"/>
    </source>
</evidence>
<evidence type="ECO:0000256" key="1">
    <source>
        <dbReference type="ARBA" id="ARBA00004141"/>
    </source>
</evidence>